<keyword evidence="6" id="KW-0479">Metal-binding</keyword>
<dbReference type="InterPro" id="IPR036396">
    <property type="entry name" value="Cyt_P450_sf"/>
</dbReference>
<evidence type="ECO:0000256" key="5">
    <source>
        <dbReference type="ARBA" id="ARBA00022692"/>
    </source>
</evidence>
<dbReference type="InterPro" id="IPR051103">
    <property type="entry name" value="Plant_metabolite_P450s"/>
</dbReference>
<comment type="subcellular location">
    <subcellularLocation>
        <location evidence="2">Membrane</location>
        <topology evidence="2">Single-pass membrane protein</topology>
    </subcellularLocation>
</comment>
<dbReference type="CDD" id="cd20653">
    <property type="entry name" value="CYP81"/>
    <property type="match status" value="3"/>
</dbReference>
<comment type="caution">
    <text evidence="13">The sequence shown here is derived from an EMBL/GenBank/DDBJ whole genome shotgun (WGS) entry which is preliminary data.</text>
</comment>
<evidence type="ECO:0000256" key="2">
    <source>
        <dbReference type="ARBA" id="ARBA00004167"/>
    </source>
</evidence>
<evidence type="ECO:0000256" key="3">
    <source>
        <dbReference type="ARBA" id="ARBA00010617"/>
    </source>
</evidence>
<accession>A0ABQ7L1P1</accession>
<evidence type="ECO:0000256" key="6">
    <source>
        <dbReference type="ARBA" id="ARBA00022723"/>
    </source>
</evidence>
<dbReference type="InterPro" id="IPR017972">
    <property type="entry name" value="Cyt_P450_CS"/>
</dbReference>
<feature type="transmembrane region" description="Helical" evidence="11">
    <location>
        <begin position="516"/>
        <end position="536"/>
    </location>
</feature>
<keyword evidence="4" id="KW-0349">Heme</keyword>
<evidence type="ECO:0000256" key="1">
    <source>
        <dbReference type="ARBA" id="ARBA00001971"/>
    </source>
</evidence>
<proteinExistence type="inferred from homology"/>
<protein>
    <recommendedName>
        <fullName evidence="15">Cytochrome P450</fullName>
    </recommendedName>
</protein>
<evidence type="ECO:0000313" key="13">
    <source>
        <dbReference type="EMBL" id="KAG5379191.1"/>
    </source>
</evidence>
<dbReference type="PROSITE" id="PS00086">
    <property type="entry name" value="CYTOCHROME_P450"/>
    <property type="match status" value="3"/>
</dbReference>
<dbReference type="PRINTS" id="PR00385">
    <property type="entry name" value="P450"/>
</dbReference>
<evidence type="ECO:0000256" key="9">
    <source>
        <dbReference type="ARBA" id="ARBA00023033"/>
    </source>
</evidence>
<reference evidence="13 14" key="1">
    <citation type="submission" date="2021-03" db="EMBL/GenBank/DDBJ databases">
        <authorList>
            <person name="King G.J."/>
            <person name="Bancroft I."/>
            <person name="Baten A."/>
            <person name="Bloomfield J."/>
            <person name="Borpatragohain P."/>
            <person name="He Z."/>
            <person name="Irish N."/>
            <person name="Irwin J."/>
            <person name="Liu K."/>
            <person name="Mauleon R.P."/>
            <person name="Moore J."/>
            <person name="Morris R."/>
            <person name="Ostergaard L."/>
            <person name="Wang B."/>
            <person name="Wells R."/>
        </authorList>
    </citation>
    <scope>NUCLEOTIDE SEQUENCE [LARGE SCALE GENOMIC DNA]</scope>
    <source>
        <strain evidence="13">R-o-18</strain>
        <tissue evidence="13">Leaf</tissue>
    </source>
</reference>
<evidence type="ECO:0000256" key="11">
    <source>
        <dbReference type="SAM" id="Phobius"/>
    </source>
</evidence>
<keyword evidence="5 11" id="KW-0812">Transmembrane</keyword>
<dbReference type="Pfam" id="PF00067">
    <property type="entry name" value="p450"/>
    <property type="match status" value="3"/>
</dbReference>
<gene>
    <name evidence="13" type="primary">A07p022140.1_BraROA</name>
    <name evidence="13" type="ORF">IGI04_027033</name>
</gene>
<dbReference type="EMBL" id="JADBGQ010000009">
    <property type="protein sequence ID" value="KAG5379191.1"/>
    <property type="molecule type" value="Genomic_DNA"/>
</dbReference>
<name>A0ABQ7L1P1_BRACM</name>
<evidence type="ECO:0000256" key="7">
    <source>
        <dbReference type="ARBA" id="ARBA00022989"/>
    </source>
</evidence>
<comment type="cofactor">
    <cofactor evidence="1">
        <name>heme</name>
        <dbReference type="ChEBI" id="CHEBI:30413"/>
    </cofactor>
</comment>
<evidence type="ECO:0000256" key="8">
    <source>
        <dbReference type="ARBA" id="ARBA00023002"/>
    </source>
</evidence>
<keyword evidence="14" id="KW-1185">Reference proteome</keyword>
<feature type="transmembrane region" description="Helical" evidence="11">
    <location>
        <begin position="1009"/>
        <end position="1029"/>
    </location>
</feature>
<keyword evidence="12" id="KW-0732">Signal</keyword>
<dbReference type="SUPFAM" id="SSF48264">
    <property type="entry name" value="Cytochrome P450"/>
    <property type="match status" value="3"/>
</dbReference>
<dbReference type="Gene3D" id="1.10.630.10">
    <property type="entry name" value="Cytochrome P450"/>
    <property type="match status" value="3"/>
</dbReference>
<dbReference type="PRINTS" id="PR00463">
    <property type="entry name" value="EP450I"/>
</dbReference>
<sequence>MFNLLSFALVLVLFVAAAYLIRAKQNLPPSPVGFPVIGHLHLLKDPVHRCLRDLSQSLGPVFSLRLGSCRAVVVTSASAAEEFLSHENDVVFANRPITTMYAYVLYSNTGVSVAPYGDHWRHLRRICTTEIFSAARLRESFEIRRDEVRSMLQTIHAATLRGNNSVRVELRPLLSGFTLNVIMRMVAGKRYYGEDNAEAKAVSELISETFELGGFTYVGDFLPILKLFDFDGYVKKSKKIGSKLDKFLQELVDEHRGNRGKTEFKNTMITHLLTLQESQPESYTDQIIKGLVLVMLFAGSDTTSVTLEWAMANLLNHPDVLMKVKTELNNLVSRERRLMEESDTSTCTYLDNVISETLRLCPAAPLLVPHASSGDCKVAGYDIPRGTWLFINAWAIQRDPKMWDEPEVFKPERFDSEGWKTQHGKFLPFGMGRRACPGMGLAQLILSLALGSLIQCFDWERDEDVAVDMSEGKGLTMPKALSLVAKCKSSSILDNVIFLICICEPEATKAEKADKMFNLLSFALVVTLIILTAYLFRSKQNLPPSPVGFPVIGHLHLLKDPVHRCLRDLSRNLGPVFSLRLGSCRAVVVTSASIAEEFLSQENDIIFANRPITTLGDYVAYNNTVITVSPYGDHWRNLRRICTLEIFSATRLRESFEIRRDEVRSLVRTIHKVASGGGKNSVRMELRPLLSGFTLNVIMRMMAGKRYYGEDNAEAKEVRELISETFELAGLTYAVKTLGSKLDKFLQELVDEHRGNRGKTEFKNTMITHLLSLQESQPEYYTDQIIKGLVMVMMDAGTDTTALTLEWAIANLLNHPDVLAKAKTELNNVVSKRGRLMEESDTSTCTYLNNVISETLRLYPAGPMLVPHASSVDCKVAGYEIPRGTWLFVNAWAIQRDPKVWDEPEAFKPERFDSEEWKTTQHGNFLPFGIGRRACPGMGLAQIVLSSALGSLIQCFDWERDEDVAVDMSEGTGLSMPKAVPLVAKCKSSPILDNVMCTQSYKIRKSDKMFTLLSFALVVGFIAAAFYLFRSKLNVPPSPIGFPVIGHLHLLKDPVHRCLHDLSRNLGPVFSLKLGSCRAVVVTSASAAEEFLSHENDVVFANRPISTLGKYVAYNNSIVSVSPYGDHWRNLRRICTVEIFSAARLKESFEIRRDEVRSLVQTIHKATTSGGGDNSVRVELRPLLSGFTLNVLMRTVAGKRYYGEDNAEAKEVRELISETFELAGCTYAGDFLPILKLFDYNGYVKRVKKLGSKLDKFLQELVDEHRRNRGKTEFKNTMITHLLTLQESQPEYYTDQIIKGLVMVMIVAGTDTTAVTLEWAMANLVKYPDVLAKAKTELNNVVSSKGRLMEESDTSNCTYLNNVISETLRLYPAGPMLVPHESSVDCKVAGYDVPRGTWLFINAWAIQRDPKEWDEPEAFKPERFDSEELKTHHGKFLPFGIGRRACPGMGLAQIVLSSALGSLIQCFDWERDDEMAVDMSEGTGLTMPKAVPLVAKCKSSPILDNVVF</sequence>
<feature type="signal peptide" evidence="12">
    <location>
        <begin position="1"/>
        <end position="23"/>
    </location>
</feature>
<evidence type="ECO:0000256" key="10">
    <source>
        <dbReference type="ARBA" id="ARBA00023136"/>
    </source>
</evidence>
<evidence type="ECO:0000256" key="4">
    <source>
        <dbReference type="ARBA" id="ARBA00022617"/>
    </source>
</evidence>
<dbReference type="Proteomes" id="UP000823674">
    <property type="component" value="Chromosome A07"/>
</dbReference>
<evidence type="ECO:0000313" key="14">
    <source>
        <dbReference type="Proteomes" id="UP000823674"/>
    </source>
</evidence>
<keyword evidence="7 11" id="KW-1133">Transmembrane helix</keyword>
<dbReference type="InterPro" id="IPR002401">
    <property type="entry name" value="Cyt_P450_E_grp-I"/>
</dbReference>
<evidence type="ECO:0008006" key="15">
    <source>
        <dbReference type="Google" id="ProtNLM"/>
    </source>
</evidence>
<dbReference type="InterPro" id="IPR001128">
    <property type="entry name" value="Cyt_P450"/>
</dbReference>
<keyword evidence="8" id="KW-0560">Oxidoreductase</keyword>
<keyword evidence="9" id="KW-0503">Monooxygenase</keyword>
<keyword evidence="4" id="KW-0408">Iron</keyword>
<comment type="similarity">
    <text evidence="3">Belongs to the cytochrome P450 family.</text>
</comment>
<keyword evidence="10 11" id="KW-0472">Membrane</keyword>
<organism evidence="13 14">
    <name type="scientific">Brassica rapa subsp. trilocularis</name>
    <dbReference type="NCBI Taxonomy" id="1813537"/>
    <lineage>
        <taxon>Eukaryota</taxon>
        <taxon>Viridiplantae</taxon>
        <taxon>Streptophyta</taxon>
        <taxon>Embryophyta</taxon>
        <taxon>Tracheophyta</taxon>
        <taxon>Spermatophyta</taxon>
        <taxon>Magnoliopsida</taxon>
        <taxon>eudicotyledons</taxon>
        <taxon>Gunneridae</taxon>
        <taxon>Pentapetalae</taxon>
        <taxon>rosids</taxon>
        <taxon>malvids</taxon>
        <taxon>Brassicales</taxon>
        <taxon>Brassicaceae</taxon>
        <taxon>Brassiceae</taxon>
        <taxon>Brassica</taxon>
    </lineage>
</organism>
<feature type="chain" id="PRO_5045395926" description="Cytochrome P450" evidence="12">
    <location>
        <begin position="24"/>
        <end position="1508"/>
    </location>
</feature>
<evidence type="ECO:0000256" key="12">
    <source>
        <dbReference type="SAM" id="SignalP"/>
    </source>
</evidence>
<dbReference type="PANTHER" id="PTHR24298">
    <property type="entry name" value="FLAVONOID 3'-MONOOXYGENASE-RELATED"/>
    <property type="match status" value="1"/>
</dbReference>
<dbReference type="PANTHER" id="PTHR24298:SF774">
    <property type="entry name" value="CYTOCHROME P450"/>
    <property type="match status" value="1"/>
</dbReference>